<dbReference type="PRINTS" id="PR00413">
    <property type="entry name" value="HADHALOGNASE"/>
</dbReference>
<dbReference type="Proteomes" id="UP001562354">
    <property type="component" value="Unassembled WGS sequence"/>
</dbReference>
<evidence type="ECO:0000313" key="3">
    <source>
        <dbReference type="Proteomes" id="UP001562354"/>
    </source>
</evidence>
<dbReference type="Gene3D" id="3.40.50.1000">
    <property type="entry name" value="HAD superfamily/HAD-like"/>
    <property type="match status" value="1"/>
</dbReference>
<dbReference type="EMBL" id="JBFMKM010000004">
    <property type="protein sequence ID" value="KAL1306699.1"/>
    <property type="molecule type" value="Genomic_DNA"/>
</dbReference>
<name>A0ABR3PKN0_9PEZI</name>
<evidence type="ECO:0000313" key="2">
    <source>
        <dbReference type="EMBL" id="KAL1306699.1"/>
    </source>
</evidence>
<comment type="caution">
    <text evidence="2">The sequence shown here is derived from an EMBL/GenBank/DDBJ whole genome shotgun (WGS) entry which is preliminary data.</text>
</comment>
<organism evidence="2 3">
    <name type="scientific">Neodothiora populina</name>
    <dbReference type="NCBI Taxonomy" id="2781224"/>
    <lineage>
        <taxon>Eukaryota</taxon>
        <taxon>Fungi</taxon>
        <taxon>Dikarya</taxon>
        <taxon>Ascomycota</taxon>
        <taxon>Pezizomycotina</taxon>
        <taxon>Dothideomycetes</taxon>
        <taxon>Dothideomycetidae</taxon>
        <taxon>Dothideales</taxon>
        <taxon>Dothioraceae</taxon>
        <taxon>Neodothiora</taxon>
    </lineage>
</organism>
<dbReference type="GeneID" id="95979068"/>
<dbReference type="InterPro" id="IPR036412">
    <property type="entry name" value="HAD-like_sf"/>
</dbReference>
<evidence type="ECO:0008006" key="4">
    <source>
        <dbReference type="Google" id="ProtNLM"/>
    </source>
</evidence>
<dbReference type="InterPro" id="IPR051540">
    <property type="entry name" value="S-2-haloacid_dehalogenase"/>
</dbReference>
<dbReference type="InterPro" id="IPR006439">
    <property type="entry name" value="HAD-SF_hydro_IA"/>
</dbReference>
<dbReference type="PANTHER" id="PTHR43316:SF9">
    <property type="entry name" value="ACID DEHALOGENASE, PUTATIVE (AFU_ORTHOLOGUE AFUA_6G14460)-RELATED"/>
    <property type="match status" value="1"/>
</dbReference>
<evidence type="ECO:0000256" key="1">
    <source>
        <dbReference type="ARBA" id="ARBA00022801"/>
    </source>
</evidence>
<dbReference type="RefSeq" id="XP_069202971.1">
    <property type="nucleotide sequence ID" value="XM_069345144.1"/>
</dbReference>
<keyword evidence="3" id="KW-1185">Reference proteome</keyword>
<dbReference type="InterPro" id="IPR023214">
    <property type="entry name" value="HAD_sf"/>
</dbReference>
<dbReference type="Gene3D" id="1.10.150.750">
    <property type="match status" value="1"/>
</dbReference>
<gene>
    <name evidence="2" type="ORF">AAFC00_005369</name>
</gene>
<reference evidence="2 3" key="1">
    <citation type="submission" date="2024-07" db="EMBL/GenBank/DDBJ databases">
        <title>Draft sequence of the Neodothiora populina.</title>
        <authorList>
            <person name="Drown D.D."/>
            <person name="Schuette U.S."/>
            <person name="Buechlein A.B."/>
            <person name="Rusch D.R."/>
            <person name="Winton L.W."/>
            <person name="Adams G.A."/>
        </authorList>
    </citation>
    <scope>NUCLEOTIDE SEQUENCE [LARGE SCALE GENOMIC DNA]</scope>
    <source>
        <strain evidence="2 3">CPC 39397</strain>
    </source>
</reference>
<dbReference type="SUPFAM" id="SSF56784">
    <property type="entry name" value="HAD-like"/>
    <property type="match status" value="1"/>
</dbReference>
<accession>A0ABR3PKN0</accession>
<sequence>MTSPIPFQNIRVLSFDIYGTLIDWESGLHTGLLSSPLGPHLRSLPRKRVLETFEDLEVQIQKESPTMLQSGVNAEAVRRYAQRLGVVEALGGEAALDEAAKVFGDSLGEWPTFEDTVGAIQRLGQRFKLVPLSNVDNESWGKAARGPLSECRFDAVYTAENIGSYKPDPRNFEYLFEHIKQDFGAEKEQLCHVAQSLYHDHAAIKPFGITSVWVDRKGFMGGKTEGRSEAAKADEYGYQLRVETLAELADIIDKAMA</sequence>
<keyword evidence="1" id="KW-0378">Hydrolase</keyword>
<dbReference type="Pfam" id="PF00702">
    <property type="entry name" value="Hydrolase"/>
    <property type="match status" value="1"/>
</dbReference>
<protein>
    <recommendedName>
        <fullName evidence="4">Haloacid dehalogenase</fullName>
    </recommendedName>
</protein>
<proteinExistence type="predicted"/>
<dbReference type="PANTHER" id="PTHR43316">
    <property type="entry name" value="HYDROLASE, HALOACID DELAHOGENASE-RELATED"/>
    <property type="match status" value="1"/>
</dbReference>